<protein>
    <submittedName>
        <fullName evidence="5">Helix-turn-helix domain-containing protein</fullName>
    </submittedName>
</protein>
<keyword evidence="1" id="KW-0805">Transcription regulation</keyword>
<dbReference type="Gene3D" id="1.10.10.10">
    <property type="entry name" value="Winged helix-like DNA-binding domain superfamily/Winged helix DNA-binding domain"/>
    <property type="match status" value="1"/>
</dbReference>
<reference evidence="5 6" key="1">
    <citation type="submission" date="2024-04" db="EMBL/GenBank/DDBJ databases">
        <title>Novel genus in family Flammeovirgaceae.</title>
        <authorList>
            <person name="Nguyen T.H."/>
            <person name="Vuong T.Q."/>
            <person name="Le H."/>
            <person name="Kim S.-G."/>
        </authorList>
    </citation>
    <scope>NUCLEOTIDE SEQUENCE [LARGE SCALE GENOMIC DNA]</scope>
    <source>
        <strain evidence="5 6">JCM 23209</strain>
    </source>
</reference>
<evidence type="ECO:0000313" key="6">
    <source>
        <dbReference type="Proteomes" id="UP001403385"/>
    </source>
</evidence>
<evidence type="ECO:0000313" key="5">
    <source>
        <dbReference type="EMBL" id="MEN7551757.1"/>
    </source>
</evidence>
<dbReference type="Pfam" id="PF01638">
    <property type="entry name" value="HxlR"/>
    <property type="match status" value="1"/>
</dbReference>
<dbReference type="InterPro" id="IPR036388">
    <property type="entry name" value="WH-like_DNA-bd_sf"/>
</dbReference>
<dbReference type="AlphaFoldDB" id="A0AAW9S3L3"/>
<gene>
    <name evidence="5" type="ORF">AAG747_27830</name>
</gene>
<keyword evidence="6" id="KW-1185">Reference proteome</keyword>
<feature type="domain" description="HTH hxlR-type" evidence="4">
    <location>
        <begin position="10"/>
        <end position="107"/>
    </location>
</feature>
<dbReference type="PANTHER" id="PTHR33204">
    <property type="entry name" value="TRANSCRIPTIONAL REGULATOR, MARR FAMILY"/>
    <property type="match status" value="1"/>
</dbReference>
<keyword evidence="3" id="KW-0804">Transcription</keyword>
<dbReference type="InterPro" id="IPR002577">
    <property type="entry name" value="HTH_HxlR"/>
</dbReference>
<dbReference type="GO" id="GO:0003677">
    <property type="term" value="F:DNA binding"/>
    <property type="evidence" value="ECO:0007669"/>
    <property type="project" value="UniProtKB-KW"/>
</dbReference>
<dbReference type="PROSITE" id="PS51118">
    <property type="entry name" value="HTH_HXLR"/>
    <property type="match status" value="1"/>
</dbReference>
<dbReference type="Proteomes" id="UP001403385">
    <property type="component" value="Unassembled WGS sequence"/>
</dbReference>
<evidence type="ECO:0000256" key="1">
    <source>
        <dbReference type="ARBA" id="ARBA00023015"/>
    </source>
</evidence>
<dbReference type="PANTHER" id="PTHR33204:SF29">
    <property type="entry name" value="TRANSCRIPTIONAL REGULATOR"/>
    <property type="match status" value="1"/>
</dbReference>
<dbReference type="SUPFAM" id="SSF46785">
    <property type="entry name" value="Winged helix' DNA-binding domain"/>
    <property type="match status" value="1"/>
</dbReference>
<dbReference type="EMBL" id="JBDKWZ010000026">
    <property type="protein sequence ID" value="MEN7551757.1"/>
    <property type="molecule type" value="Genomic_DNA"/>
</dbReference>
<evidence type="ECO:0000256" key="3">
    <source>
        <dbReference type="ARBA" id="ARBA00023163"/>
    </source>
</evidence>
<dbReference type="RefSeq" id="WP_346824536.1">
    <property type="nucleotide sequence ID" value="NZ_JBDKWZ010000026.1"/>
</dbReference>
<evidence type="ECO:0000259" key="4">
    <source>
        <dbReference type="PROSITE" id="PS51118"/>
    </source>
</evidence>
<comment type="caution">
    <text evidence="5">The sequence shown here is derived from an EMBL/GenBank/DDBJ whole genome shotgun (WGS) entry which is preliminary data.</text>
</comment>
<name>A0AAW9S3L3_9BACT</name>
<proteinExistence type="predicted"/>
<evidence type="ECO:0000256" key="2">
    <source>
        <dbReference type="ARBA" id="ARBA00023125"/>
    </source>
</evidence>
<keyword evidence="2" id="KW-0238">DNA-binding</keyword>
<sequence>MSENLLDNKCPMRATLKVIGGKWKPLILQQVNGKVSRFSELQRQIPEITKQMLTKSLRELEEDQILQRKVYPVVPPKVEYSLTERGKSLIPILEVMASWGAEQILST</sequence>
<organism evidence="5 6">
    <name type="scientific">Rapidithrix thailandica</name>
    <dbReference type="NCBI Taxonomy" id="413964"/>
    <lineage>
        <taxon>Bacteria</taxon>
        <taxon>Pseudomonadati</taxon>
        <taxon>Bacteroidota</taxon>
        <taxon>Cytophagia</taxon>
        <taxon>Cytophagales</taxon>
        <taxon>Flammeovirgaceae</taxon>
        <taxon>Rapidithrix</taxon>
    </lineage>
</organism>
<accession>A0AAW9S3L3</accession>
<dbReference type="InterPro" id="IPR036390">
    <property type="entry name" value="WH_DNA-bd_sf"/>
</dbReference>